<proteinExistence type="predicted"/>
<sequence length="352" mass="37931">MACATTQRILLLAISALSVALGVYVSYQAIHAPPKYDFDRLGALSVSQMRGLLRLPNLTNSEPGSLVYKTEHLLYLLVLIFAELCSTLIGSASFLFISSCMGPVLTFMYVEATKPGHSFLIGGLVVVFVTALGQLICVGASVPIVYIPLYALTRALNLNEVHPRPAGGPRTKNVVKLVGTIVGASTVASVVVPLKSVAWPWANIAFQVFPIAVLILPLYSLTASRETQTIRQSRIYHKEKFQSALIYWISLIVAAKPVYQLLNGESILINDSVKLIWWDQLGVSAVHILFVLVNAVADGCNSVHKKSCGACVSGVFGAIVSALVFGPGYTFYNYIAAREEAVESIVGKAKSQ</sequence>
<keyword evidence="3" id="KW-1185">Reference proteome</keyword>
<feature type="transmembrane region" description="Helical" evidence="1">
    <location>
        <begin position="275"/>
        <end position="297"/>
    </location>
</feature>
<reference evidence="2" key="1">
    <citation type="submission" date="2023-03" db="EMBL/GenBank/DDBJ databases">
        <title>Mating type loci evolution in Malassezia.</title>
        <authorList>
            <person name="Coelho M.A."/>
        </authorList>
    </citation>
    <scope>NUCLEOTIDE SEQUENCE</scope>
    <source>
        <strain evidence="2">CBS 11721</strain>
    </source>
</reference>
<feature type="transmembrane region" description="Helical" evidence="1">
    <location>
        <begin position="6"/>
        <end position="27"/>
    </location>
</feature>
<keyword evidence="1" id="KW-0472">Membrane</keyword>
<accession>A0AAF0ES62</accession>
<feature type="transmembrane region" description="Helical" evidence="1">
    <location>
        <begin position="73"/>
        <end position="99"/>
    </location>
</feature>
<protein>
    <submittedName>
        <fullName evidence="2">Uncharacterized protein</fullName>
    </submittedName>
</protein>
<dbReference type="EMBL" id="CP119880">
    <property type="protein sequence ID" value="WFD35988.1"/>
    <property type="molecule type" value="Genomic_DNA"/>
</dbReference>
<evidence type="ECO:0000313" key="3">
    <source>
        <dbReference type="Proteomes" id="UP001219933"/>
    </source>
</evidence>
<dbReference type="AlphaFoldDB" id="A0AAF0ES62"/>
<feature type="transmembrane region" description="Helical" evidence="1">
    <location>
        <begin position="244"/>
        <end position="263"/>
    </location>
</feature>
<dbReference type="Proteomes" id="UP001219933">
    <property type="component" value="Chromosome 4"/>
</dbReference>
<keyword evidence="1" id="KW-1133">Transmembrane helix</keyword>
<organism evidence="2 3">
    <name type="scientific">Malassezia cuniculi</name>
    <dbReference type="NCBI Taxonomy" id="948313"/>
    <lineage>
        <taxon>Eukaryota</taxon>
        <taxon>Fungi</taxon>
        <taxon>Dikarya</taxon>
        <taxon>Basidiomycota</taxon>
        <taxon>Ustilaginomycotina</taxon>
        <taxon>Malasseziomycetes</taxon>
        <taxon>Malasseziales</taxon>
        <taxon>Malasseziaceae</taxon>
        <taxon>Malassezia</taxon>
    </lineage>
</organism>
<name>A0AAF0ES62_9BASI</name>
<evidence type="ECO:0000256" key="1">
    <source>
        <dbReference type="SAM" id="Phobius"/>
    </source>
</evidence>
<feature type="transmembrane region" description="Helical" evidence="1">
    <location>
        <begin position="309"/>
        <end position="332"/>
    </location>
</feature>
<feature type="transmembrane region" description="Helical" evidence="1">
    <location>
        <begin position="204"/>
        <end position="223"/>
    </location>
</feature>
<evidence type="ECO:0000313" key="2">
    <source>
        <dbReference type="EMBL" id="WFD35988.1"/>
    </source>
</evidence>
<keyword evidence="1" id="KW-0812">Transmembrane</keyword>
<gene>
    <name evidence="2" type="ORF">MCUN1_002859</name>
</gene>
<feature type="transmembrane region" description="Helical" evidence="1">
    <location>
        <begin position="119"/>
        <end position="152"/>
    </location>
</feature>